<keyword evidence="2" id="KW-1185">Reference proteome</keyword>
<gene>
    <name evidence="1" type="ORF">NSCAC_1064</name>
</gene>
<protein>
    <submittedName>
        <fullName evidence="1">Uncharacterized protein</fullName>
    </submittedName>
</protein>
<dbReference type="KEGG" id="ntg:NSCAC_1064"/>
<dbReference type="Proteomes" id="UP000516072">
    <property type="component" value="Chromosome"/>
</dbReference>
<organism evidence="1 2">
    <name type="scientific">Candidatus Nitrosacidococcus tergens</name>
    <dbReference type="NCBI Taxonomy" id="553981"/>
    <lineage>
        <taxon>Bacteria</taxon>
        <taxon>Pseudomonadati</taxon>
        <taxon>Pseudomonadota</taxon>
        <taxon>Gammaproteobacteria</taxon>
        <taxon>Chromatiales</taxon>
        <taxon>Chromatiaceae</taxon>
        <taxon>Candidatus Nitrosacidococcus</taxon>
    </lineage>
</organism>
<proteinExistence type="predicted"/>
<reference evidence="1 2" key="1">
    <citation type="submission" date="2020-03" db="EMBL/GenBank/DDBJ databases">
        <authorList>
            <person name="Picone N."/>
        </authorList>
    </citation>
    <scope>NUCLEOTIDE SEQUENCE [LARGE SCALE GENOMIC DNA]</scope>
    <source>
        <strain evidence="1">NSCAC1</strain>
    </source>
</reference>
<sequence>MKKIKSVHFIEKVDEYRCVDRDNDIWESGEWEISQDQIEHLIGGYILLHRNEDDPSYLGGRISDIRSGTKKGRVIFQFAFDYRCIGRNTDSSGWMSEKKYDYYE</sequence>
<dbReference type="AlphaFoldDB" id="A0A7G1QA67"/>
<dbReference type="RefSeq" id="WP_197743797.1">
    <property type="nucleotide sequence ID" value="NZ_LR778175.1"/>
</dbReference>
<dbReference type="EMBL" id="LR778175">
    <property type="protein sequence ID" value="CAB1276230.1"/>
    <property type="molecule type" value="Genomic_DNA"/>
</dbReference>
<name>A0A7G1QA67_9GAMM</name>
<accession>A0A7G1QA67</accession>
<evidence type="ECO:0000313" key="2">
    <source>
        <dbReference type="Proteomes" id="UP000516072"/>
    </source>
</evidence>
<evidence type="ECO:0000313" key="1">
    <source>
        <dbReference type="EMBL" id="CAB1276230.1"/>
    </source>
</evidence>